<comment type="caution">
    <text evidence="1">The sequence shown here is derived from an EMBL/GenBank/DDBJ whole genome shotgun (WGS) entry which is preliminary data.</text>
</comment>
<protein>
    <recommendedName>
        <fullName evidence="3">Ferric iron reductase FhuF-like transporter</fullName>
    </recommendedName>
</protein>
<dbReference type="Proteomes" id="UP001519654">
    <property type="component" value="Unassembled WGS sequence"/>
</dbReference>
<reference evidence="1 2" key="1">
    <citation type="submission" date="2021-06" db="EMBL/GenBank/DDBJ databases">
        <title>Actinoplanes lichenicola sp. nov., and Actinoplanes ovalisporus sp. nov., isolated from lichen in Thailand.</title>
        <authorList>
            <person name="Saeng-In P."/>
            <person name="Kanchanasin P."/>
            <person name="Yuki M."/>
            <person name="Kudo T."/>
            <person name="Ohkuma M."/>
            <person name="Phongsopitanun W."/>
            <person name="Tanasupawat S."/>
        </authorList>
    </citation>
    <scope>NUCLEOTIDE SEQUENCE [LARGE SCALE GENOMIC DNA]</scope>
    <source>
        <strain evidence="1 2">NBRC 110975</strain>
    </source>
</reference>
<proteinExistence type="predicted"/>
<evidence type="ECO:0000313" key="2">
    <source>
        <dbReference type="Proteomes" id="UP001519654"/>
    </source>
</evidence>
<keyword evidence="2" id="KW-1185">Reference proteome</keyword>
<dbReference type="EMBL" id="JAHKKG010000026">
    <property type="protein sequence ID" value="MBU2670944.1"/>
    <property type="molecule type" value="Genomic_DNA"/>
</dbReference>
<accession>A0ABS5Z5H0</accession>
<dbReference type="RefSeq" id="WP_215796180.1">
    <property type="nucleotide sequence ID" value="NZ_JAHKKG010000026.1"/>
</dbReference>
<organism evidence="1 2">
    <name type="scientific">Paractinoplanes bogorensis</name>
    <dbReference type="NCBI Taxonomy" id="1610840"/>
    <lineage>
        <taxon>Bacteria</taxon>
        <taxon>Bacillati</taxon>
        <taxon>Actinomycetota</taxon>
        <taxon>Actinomycetes</taxon>
        <taxon>Micromonosporales</taxon>
        <taxon>Micromonosporaceae</taxon>
        <taxon>Paractinoplanes</taxon>
    </lineage>
</organism>
<gene>
    <name evidence="1" type="ORF">KOI35_46345</name>
</gene>
<evidence type="ECO:0008006" key="3">
    <source>
        <dbReference type="Google" id="ProtNLM"/>
    </source>
</evidence>
<evidence type="ECO:0000313" key="1">
    <source>
        <dbReference type="EMBL" id="MBU2670944.1"/>
    </source>
</evidence>
<sequence length="239" mass="25293">MDEVIGAIGVAFGKRTLPGMAPGLFVTDPDGWIPASALAGDDIGLLLAAAGRRWPARPHVSAALMWKAYSYWLSLPVAFGWVVARRVPHVTAAQVLVKLDAPDAPVRLGLRPGTPISVLPDDPLTRGVAAADETALLATARRVLLDEHVLPLLDAFRGAVRISRRPLLGSLSAGMAHAARHAVRAVGGASPDDITTLLGTLGLTDLIEWNGGRLRRRTCCLALTLPQPRICSDCCYLPA</sequence>
<name>A0ABS5Z5H0_9ACTN</name>